<dbReference type="InterPro" id="IPR015940">
    <property type="entry name" value="UBA"/>
</dbReference>
<dbReference type="InterPro" id="IPR009060">
    <property type="entry name" value="UBA-like_sf"/>
</dbReference>
<dbReference type="Proteomes" id="UP000663829">
    <property type="component" value="Unassembled WGS sequence"/>
</dbReference>
<feature type="domain" description="UBA" evidence="1">
    <location>
        <begin position="32"/>
        <end position="73"/>
    </location>
</feature>
<evidence type="ECO:0000313" key="2">
    <source>
        <dbReference type="EMBL" id="CAF1014186.1"/>
    </source>
</evidence>
<organism evidence="2 4">
    <name type="scientific">Didymodactylos carnosus</name>
    <dbReference type="NCBI Taxonomy" id="1234261"/>
    <lineage>
        <taxon>Eukaryota</taxon>
        <taxon>Metazoa</taxon>
        <taxon>Spiralia</taxon>
        <taxon>Gnathifera</taxon>
        <taxon>Rotifera</taxon>
        <taxon>Eurotatoria</taxon>
        <taxon>Bdelloidea</taxon>
        <taxon>Philodinida</taxon>
        <taxon>Philodinidae</taxon>
        <taxon>Didymodactylos</taxon>
    </lineage>
</organism>
<dbReference type="PROSITE" id="PS50030">
    <property type="entry name" value="UBA"/>
    <property type="match status" value="1"/>
</dbReference>
<dbReference type="Pfam" id="PF22562">
    <property type="entry name" value="UBA_7"/>
    <property type="match status" value="1"/>
</dbReference>
<keyword evidence="4" id="KW-1185">Reference proteome</keyword>
<proteinExistence type="predicted"/>
<accession>A0A814HT80</accession>
<reference evidence="2" key="1">
    <citation type="submission" date="2021-02" db="EMBL/GenBank/DDBJ databases">
        <authorList>
            <person name="Nowell W R."/>
        </authorList>
    </citation>
    <scope>NUCLEOTIDE SEQUENCE</scope>
</reference>
<name>A0A814HT80_9BILA</name>
<sequence>MKRLTRHRSTTIPNENVNVSSVATNNQFQIYDYEQTCLRQLRKLGISQDRAEKACAATGYQSLKTALDWLYRHINDARLDRHDLCNHEFIIYLCPNEQLKEQIYTYMNESLQLFGSNQAHSDKNLTAFKLCTFFQVPDRYVYHIHKTFEHIVHRYRERFSSRHLTLQLIGEQQFFMLYPDKDSERLLKEIINDIQTMLNQYAPSIVLPLYRKQFHITLAFGITEISSMERKVMHDLISTCIDFDRQKQYQWDLRLYSREIHLSNYEKEVYRVILPITSTPLSATYPTDYLRLEQDDILFVTRPGKQSTDGNNEQLAYENKYAKVA</sequence>
<dbReference type="Proteomes" id="UP000681722">
    <property type="component" value="Unassembled WGS sequence"/>
</dbReference>
<dbReference type="EMBL" id="CAJNOQ010003473">
    <property type="protein sequence ID" value="CAF1014186.1"/>
    <property type="molecule type" value="Genomic_DNA"/>
</dbReference>
<dbReference type="SUPFAM" id="SSF46934">
    <property type="entry name" value="UBA-like"/>
    <property type="match status" value="1"/>
</dbReference>
<evidence type="ECO:0000313" key="4">
    <source>
        <dbReference type="Proteomes" id="UP000663829"/>
    </source>
</evidence>
<dbReference type="Gene3D" id="1.10.8.10">
    <property type="entry name" value="DNA helicase RuvA subunit, C-terminal domain"/>
    <property type="match status" value="1"/>
</dbReference>
<comment type="caution">
    <text evidence="2">The sequence shown here is derived from an EMBL/GenBank/DDBJ whole genome shotgun (WGS) entry which is preliminary data.</text>
</comment>
<evidence type="ECO:0000259" key="1">
    <source>
        <dbReference type="PROSITE" id="PS50030"/>
    </source>
</evidence>
<protein>
    <recommendedName>
        <fullName evidence="1">UBA domain-containing protein</fullName>
    </recommendedName>
</protein>
<gene>
    <name evidence="2" type="ORF">GPM918_LOCUS14428</name>
    <name evidence="3" type="ORF">SRO942_LOCUS14428</name>
</gene>
<dbReference type="OrthoDB" id="414418at2759"/>
<dbReference type="EMBL" id="CAJOBC010003473">
    <property type="protein sequence ID" value="CAF3785702.1"/>
    <property type="molecule type" value="Genomic_DNA"/>
</dbReference>
<evidence type="ECO:0000313" key="3">
    <source>
        <dbReference type="EMBL" id="CAF3785702.1"/>
    </source>
</evidence>
<dbReference type="AlphaFoldDB" id="A0A814HT80"/>